<accession>A0A173YCR9</accession>
<sequence length="181" mass="20129">MNRLKTVLKDRSGQGTPMILAVVVCCLILACVVFEYMRLMIVAQGVRDSVQSAIVAVATENWDEAYPGLREGYSGGYQLSGSSWTKNVTTGNVYDRLQQVLGLVYEDGRYLKYAGPDLEYRFYDLRMELENAPFAPSAPEGITQLNVTGTVTVEVPLSFGFGHLPPMQITMKLNAKYVPRF</sequence>
<dbReference type="EMBL" id="JAQLWV010000033">
    <property type="protein sequence ID" value="MDB7934933.1"/>
    <property type="molecule type" value="Genomic_DNA"/>
</dbReference>
<dbReference type="EMBL" id="CYZT01000005">
    <property type="protein sequence ID" value="CUN61734.1"/>
    <property type="molecule type" value="Genomic_DNA"/>
</dbReference>
<keyword evidence="1" id="KW-0472">Membrane</keyword>
<evidence type="ECO:0000313" key="7">
    <source>
        <dbReference type="Proteomes" id="UP000434475"/>
    </source>
</evidence>
<dbReference type="AlphaFoldDB" id="A0A173YCR9"/>
<reference evidence="4 7" key="2">
    <citation type="journal article" date="2019" name="Nat. Med.">
        <title>A library of human gut bacterial isolates paired with longitudinal multiomics data enables mechanistic microbiome research.</title>
        <authorList>
            <person name="Poyet M."/>
            <person name="Groussin M."/>
            <person name="Gibbons S.M."/>
            <person name="Avila-Pacheco J."/>
            <person name="Jiang X."/>
            <person name="Kearney S.M."/>
            <person name="Perrotta A.R."/>
            <person name="Berdy B."/>
            <person name="Zhao S."/>
            <person name="Lieberman T.D."/>
            <person name="Swanson P.K."/>
            <person name="Smith M."/>
            <person name="Roesemann S."/>
            <person name="Alexander J.E."/>
            <person name="Rich S.A."/>
            <person name="Livny J."/>
            <person name="Vlamakis H."/>
            <person name="Clish C."/>
            <person name="Bullock K."/>
            <person name="Deik A."/>
            <person name="Scott J."/>
            <person name="Pierce K.A."/>
            <person name="Xavier R.J."/>
            <person name="Alm E.J."/>
        </authorList>
    </citation>
    <scope>NUCLEOTIDE SEQUENCE [LARGE SCALE GENOMIC DNA]</scope>
    <source>
        <strain evidence="4 7">BIOML-A2</strain>
    </source>
</reference>
<evidence type="ECO:0000313" key="5">
    <source>
        <dbReference type="EMBL" id="QQR05898.1"/>
    </source>
</evidence>
<proteinExistence type="predicted"/>
<keyword evidence="1" id="KW-1133">Transmembrane helix</keyword>
<feature type="transmembrane region" description="Helical" evidence="1">
    <location>
        <begin position="18"/>
        <end position="37"/>
    </location>
</feature>
<evidence type="ECO:0000313" key="8">
    <source>
        <dbReference type="Proteomes" id="UP000595792"/>
    </source>
</evidence>
<organism evidence="2 6">
    <name type="scientific">Flavonifractor plautii</name>
    <name type="common">Fusobacterium plautii</name>
    <dbReference type="NCBI Taxonomy" id="292800"/>
    <lineage>
        <taxon>Bacteria</taxon>
        <taxon>Bacillati</taxon>
        <taxon>Bacillota</taxon>
        <taxon>Clostridia</taxon>
        <taxon>Eubacteriales</taxon>
        <taxon>Oscillospiraceae</taxon>
        <taxon>Flavonifractor</taxon>
    </lineage>
</organism>
<dbReference type="Proteomes" id="UP000434475">
    <property type="component" value="Unassembled WGS sequence"/>
</dbReference>
<dbReference type="RefSeq" id="WP_009259999.1">
    <property type="nucleotide sequence ID" value="NZ_BAABZG010000001.1"/>
</dbReference>
<keyword evidence="1" id="KW-0812">Transmembrane</keyword>
<dbReference type="PROSITE" id="PS51257">
    <property type="entry name" value="PROKAR_LIPOPROTEIN"/>
    <property type="match status" value="1"/>
</dbReference>
<dbReference type="KEGG" id="fpla:A4U99_02640"/>
<dbReference type="EMBL" id="CP065315">
    <property type="protein sequence ID" value="QQR05898.1"/>
    <property type="molecule type" value="Genomic_DNA"/>
</dbReference>
<dbReference type="Proteomes" id="UP000095746">
    <property type="component" value="Unassembled WGS sequence"/>
</dbReference>
<evidence type="ECO:0000313" key="4">
    <source>
        <dbReference type="EMBL" id="MSB22382.1"/>
    </source>
</evidence>
<reference evidence="3" key="4">
    <citation type="submission" date="2023-01" db="EMBL/GenBank/DDBJ databases">
        <title>Human gut microbiome strain richness.</title>
        <authorList>
            <person name="Chen-Liaw A."/>
        </authorList>
    </citation>
    <scope>NUCLEOTIDE SEQUENCE</scope>
    <source>
        <strain evidence="3">1001287st1_F4_1001285I_161205</strain>
    </source>
</reference>
<evidence type="ECO:0000256" key="1">
    <source>
        <dbReference type="SAM" id="Phobius"/>
    </source>
</evidence>
<reference evidence="5 8" key="3">
    <citation type="submission" date="2020-11" db="EMBL/GenBank/DDBJ databases">
        <title>Closed and high quality bacterial genomes of the OMM12 community.</title>
        <authorList>
            <person name="Marbouty M."/>
            <person name="Lamy-Besnier Q."/>
            <person name="Debarbieux L."/>
            <person name="Koszul R."/>
        </authorList>
    </citation>
    <scope>NUCLEOTIDE SEQUENCE [LARGE SCALE GENOMIC DNA]</scope>
    <source>
        <strain evidence="5 8">YL31</strain>
    </source>
</reference>
<dbReference type="Proteomes" id="UP000595792">
    <property type="component" value="Chromosome"/>
</dbReference>
<dbReference type="Proteomes" id="UP001211173">
    <property type="component" value="Unassembled WGS sequence"/>
</dbReference>
<name>A0A173YCR9_FLAPL</name>
<reference evidence="2 6" key="1">
    <citation type="submission" date="2015-09" db="EMBL/GenBank/DDBJ databases">
        <authorList>
            <consortium name="Pathogen Informatics"/>
        </authorList>
    </citation>
    <scope>NUCLEOTIDE SEQUENCE [LARGE SCALE GENOMIC DNA]</scope>
    <source>
        <strain evidence="2 6">2789STDY5608854</strain>
    </source>
</reference>
<dbReference type="OrthoDB" id="9799526at2"/>
<dbReference type="EMBL" id="WKPR01000039">
    <property type="protein sequence ID" value="MSB22382.1"/>
    <property type="molecule type" value="Genomic_DNA"/>
</dbReference>
<evidence type="ECO:0000313" key="2">
    <source>
        <dbReference type="EMBL" id="CUN61734.1"/>
    </source>
</evidence>
<evidence type="ECO:0000313" key="3">
    <source>
        <dbReference type="EMBL" id="MDB7934933.1"/>
    </source>
</evidence>
<protein>
    <submittedName>
        <fullName evidence="2">Uncharacterized protein</fullName>
    </submittedName>
</protein>
<evidence type="ECO:0000313" key="6">
    <source>
        <dbReference type="Proteomes" id="UP000095746"/>
    </source>
</evidence>
<gene>
    <name evidence="2" type="ORF">ERS852411_00199</name>
    <name evidence="4" type="ORF">GKE97_23235</name>
    <name evidence="5" type="ORF">I5Q84_18560</name>
    <name evidence="3" type="ORF">PNE06_17760</name>
</gene>